<dbReference type="Proteomes" id="UP000663191">
    <property type="component" value="Chromosome"/>
</dbReference>
<reference evidence="2 3" key="1">
    <citation type="journal article" date="2006" name="Int. J. Syst. Evol. Microbiol.">
        <title>Haloterrigena longa sp. nov. and Haloterrigena limicola sp. nov., extremely halophilic archaea isolated from a salt lake.</title>
        <authorList>
            <person name="Cui H.L."/>
            <person name="Tohty D."/>
            <person name="Zhou P.J."/>
            <person name="Liu S.J."/>
        </authorList>
    </citation>
    <scope>NUCLEOTIDE SEQUENCE [LARGE SCALE GENOMIC DNA]</scope>
    <source>
        <strain evidence="2 3">ABH32</strain>
    </source>
</reference>
<dbReference type="GeneID" id="63183861"/>
<evidence type="ECO:0000313" key="2">
    <source>
        <dbReference type="EMBL" id="QSW83606.1"/>
    </source>
</evidence>
<proteinExistence type="predicted"/>
<dbReference type="OrthoDB" id="194754at2157"/>
<dbReference type="EMBL" id="CP071463">
    <property type="protein sequence ID" value="QSW83606.1"/>
    <property type="molecule type" value="Genomic_DNA"/>
</dbReference>
<keyword evidence="3" id="KW-1185">Reference proteome</keyword>
<accession>A0A8A2U3P9</accession>
<dbReference type="InterPro" id="IPR002716">
    <property type="entry name" value="PIN_dom"/>
</dbReference>
<feature type="domain" description="PIN" evidence="1">
    <location>
        <begin position="1"/>
        <end position="114"/>
    </location>
</feature>
<dbReference type="InterPro" id="IPR029060">
    <property type="entry name" value="PIN-like_dom_sf"/>
</dbReference>
<evidence type="ECO:0000259" key="1">
    <source>
        <dbReference type="Pfam" id="PF01850"/>
    </source>
</evidence>
<name>A0A8A2U3P9_9EURY</name>
<evidence type="ECO:0000313" key="3">
    <source>
        <dbReference type="Proteomes" id="UP000663191"/>
    </source>
</evidence>
<gene>
    <name evidence="2" type="ORF">J0X27_08915</name>
</gene>
<dbReference type="KEGG" id="hlo:J0X27_08915"/>
<dbReference type="AlphaFoldDB" id="A0A8A2U3P9"/>
<sequence>MYVETDFLTALVKDDDWLRESALRELHERDDLHTSILGYAEVLVLFYDRNDEAYEIDAPRAVTNLLELVPIHPAEHEDAVLAAAAFLDEYDMTPFDALHAGLIATGAGTVLSSEMDYETVGLDRIPLEPNSGTE</sequence>
<dbReference type="Pfam" id="PF01850">
    <property type="entry name" value="PIN"/>
    <property type="match status" value="1"/>
</dbReference>
<organism evidence="2 3">
    <name type="scientific">Natrinema longum</name>
    <dbReference type="NCBI Taxonomy" id="370324"/>
    <lineage>
        <taxon>Archaea</taxon>
        <taxon>Methanobacteriati</taxon>
        <taxon>Methanobacteriota</taxon>
        <taxon>Stenosarchaea group</taxon>
        <taxon>Halobacteria</taxon>
        <taxon>Halobacteriales</taxon>
        <taxon>Natrialbaceae</taxon>
        <taxon>Natrinema</taxon>
    </lineage>
</organism>
<dbReference type="SUPFAM" id="SSF88723">
    <property type="entry name" value="PIN domain-like"/>
    <property type="match status" value="1"/>
</dbReference>
<dbReference type="RefSeq" id="WP_207268803.1">
    <property type="nucleotide sequence ID" value="NZ_CP071463.1"/>
</dbReference>
<protein>
    <submittedName>
        <fullName evidence="2">PIN domain-containing protein</fullName>
    </submittedName>
</protein>